<dbReference type="EMBL" id="BAAABU010000003">
    <property type="protein sequence ID" value="GAA0220058.1"/>
    <property type="molecule type" value="Genomic_DNA"/>
</dbReference>
<sequence>MNKWQQGVVTTVLLAEMAVLAMPAIRAGGGSGSGAGQGLALGGRPGILMAASTILLVTAGAALVTAWLRPQARTWLATFSGAHAAAAGIGWAHGLPLLTLVSGLAAALVPAVVLLPAKRSQ</sequence>
<evidence type="ECO:0008006" key="4">
    <source>
        <dbReference type="Google" id="ProtNLM"/>
    </source>
</evidence>
<feature type="transmembrane region" description="Helical" evidence="1">
    <location>
        <begin position="75"/>
        <end position="92"/>
    </location>
</feature>
<keyword evidence="1" id="KW-0812">Transmembrane</keyword>
<accession>A0ABP3D0K9</accession>
<name>A0ABP3D0K9_9PSEU</name>
<feature type="transmembrane region" description="Helical" evidence="1">
    <location>
        <begin position="47"/>
        <end position="68"/>
    </location>
</feature>
<keyword evidence="1" id="KW-1133">Transmembrane helix</keyword>
<reference evidence="3" key="1">
    <citation type="journal article" date="2019" name="Int. J. Syst. Evol. Microbiol.">
        <title>The Global Catalogue of Microorganisms (GCM) 10K type strain sequencing project: providing services to taxonomists for standard genome sequencing and annotation.</title>
        <authorList>
            <consortium name="The Broad Institute Genomics Platform"/>
            <consortium name="The Broad Institute Genome Sequencing Center for Infectious Disease"/>
            <person name="Wu L."/>
            <person name="Ma J."/>
        </authorList>
    </citation>
    <scope>NUCLEOTIDE SEQUENCE [LARGE SCALE GENOMIC DNA]</scope>
    <source>
        <strain evidence="3">JCM 3380</strain>
    </source>
</reference>
<dbReference type="RefSeq" id="WP_343933182.1">
    <property type="nucleotide sequence ID" value="NZ_BAAABU010000003.1"/>
</dbReference>
<protein>
    <recommendedName>
        <fullName evidence="4">Integral membrane protein</fullName>
    </recommendedName>
</protein>
<feature type="transmembrane region" description="Helical" evidence="1">
    <location>
        <begin position="98"/>
        <end position="117"/>
    </location>
</feature>
<gene>
    <name evidence="2" type="ORF">GCM10010492_17640</name>
</gene>
<keyword evidence="1" id="KW-0472">Membrane</keyword>
<evidence type="ECO:0000313" key="2">
    <source>
        <dbReference type="EMBL" id="GAA0220058.1"/>
    </source>
</evidence>
<organism evidence="2 3">
    <name type="scientific">Saccharothrix mutabilis subsp. mutabilis</name>
    <dbReference type="NCBI Taxonomy" id="66855"/>
    <lineage>
        <taxon>Bacteria</taxon>
        <taxon>Bacillati</taxon>
        <taxon>Actinomycetota</taxon>
        <taxon>Actinomycetes</taxon>
        <taxon>Pseudonocardiales</taxon>
        <taxon>Pseudonocardiaceae</taxon>
        <taxon>Saccharothrix</taxon>
    </lineage>
</organism>
<evidence type="ECO:0000256" key="1">
    <source>
        <dbReference type="SAM" id="Phobius"/>
    </source>
</evidence>
<evidence type="ECO:0000313" key="3">
    <source>
        <dbReference type="Proteomes" id="UP001500416"/>
    </source>
</evidence>
<keyword evidence="3" id="KW-1185">Reference proteome</keyword>
<dbReference type="Proteomes" id="UP001500416">
    <property type="component" value="Unassembled WGS sequence"/>
</dbReference>
<proteinExistence type="predicted"/>
<comment type="caution">
    <text evidence="2">The sequence shown here is derived from an EMBL/GenBank/DDBJ whole genome shotgun (WGS) entry which is preliminary data.</text>
</comment>